<keyword evidence="2" id="KW-0732">Signal</keyword>
<keyword evidence="4" id="KW-1185">Reference proteome</keyword>
<gene>
    <name evidence="3" type="ORF">GURASL_06190</name>
</gene>
<evidence type="ECO:0000256" key="2">
    <source>
        <dbReference type="SAM" id="SignalP"/>
    </source>
</evidence>
<dbReference type="Proteomes" id="UP001317705">
    <property type="component" value="Chromosome"/>
</dbReference>
<dbReference type="RefSeq" id="WP_282001715.1">
    <property type="nucleotide sequence ID" value="NZ_AP027151.1"/>
</dbReference>
<feature type="region of interest" description="Disordered" evidence="1">
    <location>
        <begin position="20"/>
        <end position="44"/>
    </location>
</feature>
<evidence type="ECO:0000313" key="4">
    <source>
        <dbReference type="Proteomes" id="UP001317705"/>
    </source>
</evidence>
<reference evidence="3 4" key="1">
    <citation type="submission" date="2022-12" db="EMBL/GenBank/DDBJ databases">
        <title>Polyphasic characterization of Geotalea uranireducens NIT-SL11 newly isolated from a complex of sewage sludge and microbially reduced graphene oxide.</title>
        <authorList>
            <person name="Xie L."/>
            <person name="Yoshida N."/>
            <person name="Meng L."/>
        </authorList>
    </citation>
    <scope>NUCLEOTIDE SEQUENCE [LARGE SCALE GENOMIC DNA]</scope>
    <source>
        <strain evidence="3 4">NIT-SL11</strain>
    </source>
</reference>
<dbReference type="EMBL" id="AP027151">
    <property type="protein sequence ID" value="BDV41696.1"/>
    <property type="molecule type" value="Genomic_DNA"/>
</dbReference>
<organism evidence="3 4">
    <name type="scientific">Geotalea uraniireducens</name>
    <dbReference type="NCBI Taxonomy" id="351604"/>
    <lineage>
        <taxon>Bacteria</taxon>
        <taxon>Pseudomonadati</taxon>
        <taxon>Thermodesulfobacteriota</taxon>
        <taxon>Desulfuromonadia</taxon>
        <taxon>Geobacterales</taxon>
        <taxon>Geobacteraceae</taxon>
        <taxon>Geotalea</taxon>
    </lineage>
</organism>
<feature type="chain" id="PRO_5047434269" evidence="2">
    <location>
        <begin position="24"/>
        <end position="99"/>
    </location>
</feature>
<evidence type="ECO:0000256" key="1">
    <source>
        <dbReference type="SAM" id="MobiDB-lite"/>
    </source>
</evidence>
<evidence type="ECO:0000313" key="3">
    <source>
        <dbReference type="EMBL" id="BDV41696.1"/>
    </source>
</evidence>
<accession>A0ABM8EGY5</accession>
<name>A0ABM8EGY5_9BACT</name>
<proteinExistence type="predicted"/>
<sequence length="99" mass="10371">MKQALLLLVALVCLVPSPPVVRAGEAPTGSPPGEGRVLAPREKDPAAAQLLPREDVAASPAVAVPPAEPEKVKPRGYGQYEKVLIYDSSEGGHVETLPR</sequence>
<protein>
    <submittedName>
        <fullName evidence="3">Uncharacterized protein</fullName>
    </submittedName>
</protein>
<feature type="signal peptide" evidence="2">
    <location>
        <begin position="1"/>
        <end position="23"/>
    </location>
</feature>